<keyword evidence="2" id="KW-0963">Cytoplasm</keyword>
<protein>
    <recommendedName>
        <fullName evidence="2">Nucleoid-associated protein LJD61_19700</fullName>
    </recommendedName>
</protein>
<keyword evidence="5" id="KW-1185">Reference proteome</keyword>
<dbReference type="RefSeq" id="WP_255229311.1">
    <property type="nucleotide sequence ID" value="NZ_JAJEKE010000029.1"/>
</dbReference>
<feature type="coiled-coil region" evidence="3">
    <location>
        <begin position="13"/>
        <end position="40"/>
    </location>
</feature>
<evidence type="ECO:0000256" key="3">
    <source>
        <dbReference type="SAM" id="Coils"/>
    </source>
</evidence>
<keyword evidence="1 2" id="KW-0238">DNA-binding</keyword>
<evidence type="ECO:0000256" key="2">
    <source>
        <dbReference type="HAMAP-Rule" id="MF_00274"/>
    </source>
</evidence>
<dbReference type="PIRSF" id="PIRSF004555">
    <property type="entry name" value="UCP004555"/>
    <property type="match status" value="1"/>
</dbReference>
<reference evidence="4 5" key="1">
    <citation type="submission" date="2021-10" db="EMBL/GenBank/DDBJ databases">
        <title>Lutispora strain m25 sp. nov., a thermophilic, non-spore-forming bacterium isolated from a lab-scale methanogenic bioreactor digesting anaerobic sludge.</title>
        <authorList>
            <person name="El Houari A."/>
            <person name="Mcdonald J."/>
        </authorList>
    </citation>
    <scope>NUCLEOTIDE SEQUENCE [LARGE SCALE GENOMIC DNA]</scope>
    <source>
        <strain evidence="5">m25</strain>
    </source>
</reference>
<evidence type="ECO:0000313" key="4">
    <source>
        <dbReference type="EMBL" id="MCQ1531746.1"/>
    </source>
</evidence>
<name>A0ABT1NKL7_9FIRM</name>
<comment type="caution">
    <text evidence="4">The sequence shown here is derived from an EMBL/GenBank/DDBJ whole genome shotgun (WGS) entry which is preliminary data.</text>
</comment>
<organism evidence="4 5">
    <name type="scientific">Lutispora saccharofermentans</name>
    <dbReference type="NCBI Taxonomy" id="3024236"/>
    <lineage>
        <taxon>Bacteria</taxon>
        <taxon>Bacillati</taxon>
        <taxon>Bacillota</taxon>
        <taxon>Clostridia</taxon>
        <taxon>Lutisporales</taxon>
        <taxon>Lutisporaceae</taxon>
        <taxon>Lutispora</taxon>
    </lineage>
</organism>
<dbReference type="InterPro" id="IPR036894">
    <property type="entry name" value="YbaB-like_sf"/>
</dbReference>
<dbReference type="PANTHER" id="PTHR33449:SF1">
    <property type="entry name" value="NUCLEOID-ASSOCIATED PROTEIN YBAB"/>
    <property type="match status" value="1"/>
</dbReference>
<comment type="similarity">
    <text evidence="2">Belongs to the YbaB/EbfC family.</text>
</comment>
<keyword evidence="3" id="KW-0175">Coiled coil</keyword>
<sequence>MARGGFPGGMGNMNNIMKQAQKMQQEMVKLQQEIEQRTIEASAGGGAITVVINGKKQVQSIAIKPEVVDPDDVEMLQDLVMAAVNEAIRQADEMMAREMSKFTGGMNLPGGLF</sequence>
<dbReference type="EMBL" id="JAJEKE010000029">
    <property type="protein sequence ID" value="MCQ1531746.1"/>
    <property type="molecule type" value="Genomic_DNA"/>
</dbReference>
<dbReference type="HAMAP" id="MF_00274">
    <property type="entry name" value="DNA_YbaB_EbfC"/>
    <property type="match status" value="1"/>
</dbReference>
<gene>
    <name evidence="4" type="ORF">LJD61_19700</name>
</gene>
<evidence type="ECO:0000256" key="1">
    <source>
        <dbReference type="ARBA" id="ARBA00023125"/>
    </source>
</evidence>
<dbReference type="PANTHER" id="PTHR33449">
    <property type="entry name" value="NUCLEOID-ASSOCIATED PROTEIN YBAB"/>
    <property type="match status" value="1"/>
</dbReference>
<dbReference type="NCBIfam" id="TIGR00103">
    <property type="entry name" value="DNA_YbaB_EbfC"/>
    <property type="match status" value="1"/>
</dbReference>
<dbReference type="SUPFAM" id="SSF82607">
    <property type="entry name" value="YbaB-like"/>
    <property type="match status" value="1"/>
</dbReference>
<accession>A0ABT1NKL7</accession>
<evidence type="ECO:0000313" key="5">
    <source>
        <dbReference type="Proteomes" id="UP001651880"/>
    </source>
</evidence>
<proteinExistence type="inferred from homology"/>
<dbReference type="Proteomes" id="UP001651880">
    <property type="component" value="Unassembled WGS sequence"/>
</dbReference>
<comment type="function">
    <text evidence="2">Binds to DNA and alters its conformation. May be involved in regulation of gene expression, nucleoid organization and DNA protection.</text>
</comment>
<dbReference type="Pfam" id="PF02575">
    <property type="entry name" value="YbaB_DNA_bd"/>
    <property type="match status" value="1"/>
</dbReference>
<comment type="subunit">
    <text evidence="2">Homodimer.</text>
</comment>
<dbReference type="InterPro" id="IPR004401">
    <property type="entry name" value="YbaB/EbfC"/>
</dbReference>
<dbReference type="Gene3D" id="3.30.1310.10">
    <property type="entry name" value="Nucleoid-associated protein YbaB-like domain"/>
    <property type="match status" value="1"/>
</dbReference>
<comment type="subcellular location">
    <subcellularLocation>
        <location evidence="2">Cytoplasm</location>
        <location evidence="2">Nucleoid</location>
    </subcellularLocation>
</comment>